<dbReference type="NCBIfam" id="TIGR00231">
    <property type="entry name" value="small_GTP"/>
    <property type="match status" value="1"/>
</dbReference>
<dbReference type="InterPro" id="IPR014721">
    <property type="entry name" value="Ribsml_uS5_D2-typ_fold_subgr"/>
</dbReference>
<organism evidence="5 6">
    <name type="scientific">Streptomyces polychromogenes</name>
    <dbReference type="NCBI Taxonomy" id="67342"/>
    <lineage>
        <taxon>Bacteria</taxon>
        <taxon>Bacillati</taxon>
        <taxon>Actinomycetota</taxon>
        <taxon>Actinomycetes</taxon>
        <taxon>Kitasatosporales</taxon>
        <taxon>Streptomycetaceae</taxon>
        <taxon>Streptomyces</taxon>
    </lineage>
</organism>
<evidence type="ECO:0000256" key="1">
    <source>
        <dbReference type="ARBA" id="ARBA00022741"/>
    </source>
</evidence>
<dbReference type="Proteomes" id="UP001501867">
    <property type="component" value="Unassembled WGS sequence"/>
</dbReference>
<dbReference type="PROSITE" id="PS51722">
    <property type="entry name" value="G_TR_2"/>
    <property type="match status" value="1"/>
</dbReference>
<dbReference type="CDD" id="cd04168">
    <property type="entry name" value="TetM_like"/>
    <property type="match status" value="1"/>
</dbReference>
<dbReference type="SUPFAM" id="SSF50447">
    <property type="entry name" value="Translation proteins"/>
    <property type="match status" value="1"/>
</dbReference>
<dbReference type="InterPro" id="IPR035647">
    <property type="entry name" value="EFG_III/V"/>
</dbReference>
<evidence type="ECO:0000256" key="2">
    <source>
        <dbReference type="ARBA" id="ARBA00022917"/>
    </source>
</evidence>
<evidence type="ECO:0000256" key="3">
    <source>
        <dbReference type="ARBA" id="ARBA00023134"/>
    </source>
</evidence>
<evidence type="ECO:0000313" key="6">
    <source>
        <dbReference type="Proteomes" id="UP001501867"/>
    </source>
</evidence>
<proteinExistence type="predicted"/>
<dbReference type="Pfam" id="PF00009">
    <property type="entry name" value="GTP_EFTU"/>
    <property type="match status" value="1"/>
</dbReference>
<dbReference type="Gene3D" id="2.40.30.10">
    <property type="entry name" value="Translation factors"/>
    <property type="match status" value="1"/>
</dbReference>
<dbReference type="InterPro" id="IPR005225">
    <property type="entry name" value="Small_GTP-bd"/>
</dbReference>
<name>A0ABN0VHE0_9ACTN</name>
<dbReference type="PRINTS" id="PR01037">
    <property type="entry name" value="TCRTETOQM"/>
</dbReference>
<dbReference type="RefSeq" id="WP_344162123.1">
    <property type="nucleotide sequence ID" value="NZ_BAAABV010000021.1"/>
</dbReference>
<dbReference type="EMBL" id="BAAABV010000021">
    <property type="protein sequence ID" value="GAA0300518.1"/>
    <property type="molecule type" value="Genomic_DNA"/>
</dbReference>
<dbReference type="Gene3D" id="3.40.50.300">
    <property type="entry name" value="P-loop containing nucleotide triphosphate hydrolases"/>
    <property type="match status" value="1"/>
</dbReference>
<keyword evidence="6" id="KW-1185">Reference proteome</keyword>
<dbReference type="Pfam" id="PF03764">
    <property type="entry name" value="EFG_IV"/>
    <property type="match status" value="1"/>
</dbReference>
<dbReference type="InterPro" id="IPR027417">
    <property type="entry name" value="P-loop_NTPase"/>
</dbReference>
<gene>
    <name evidence="5" type="ORF">GCM10010302_43870</name>
</gene>
<reference evidence="5 6" key="1">
    <citation type="journal article" date="2019" name="Int. J. Syst. Evol. Microbiol.">
        <title>The Global Catalogue of Microorganisms (GCM) 10K type strain sequencing project: providing services to taxonomists for standard genome sequencing and annotation.</title>
        <authorList>
            <consortium name="The Broad Institute Genomics Platform"/>
            <consortium name="The Broad Institute Genome Sequencing Center for Infectious Disease"/>
            <person name="Wu L."/>
            <person name="Ma J."/>
        </authorList>
    </citation>
    <scope>NUCLEOTIDE SEQUENCE [LARGE SCALE GENOMIC DNA]</scope>
    <source>
        <strain evidence="5 6">JCM 4505</strain>
    </source>
</reference>
<dbReference type="InterPro" id="IPR041095">
    <property type="entry name" value="EFG_II"/>
</dbReference>
<keyword evidence="2" id="KW-0648">Protein biosynthesis</keyword>
<dbReference type="Pfam" id="PF00679">
    <property type="entry name" value="EFG_C"/>
    <property type="match status" value="1"/>
</dbReference>
<keyword evidence="3" id="KW-0342">GTP-binding</keyword>
<dbReference type="InterPro" id="IPR000795">
    <property type="entry name" value="T_Tr_GTP-bd_dom"/>
</dbReference>
<dbReference type="PANTHER" id="PTHR43261">
    <property type="entry name" value="TRANSLATION ELONGATION FACTOR G-RELATED"/>
    <property type="match status" value="1"/>
</dbReference>
<sequence length="657" mass="70132">MRPTPHTLNLGILAHVDAGKTSLTERLLYAAGVIDEIGSVDAGNTQADSLELERRRGITIKSAVVNFPLGSGETAVSVNLIDTPGHPDFIAEVERVLGVLDGAVLVVSAVEGVQPQTRVLMRTLKRLSIPTLLFVNKADRAGADLARVLREIEGGLAVPVVAMGRVSAGLGTKKARIASSTGDDPAFTRRLLDVLTAHDDDLLGAYVDDEASLPYARLRAALAEQTRSGLVYPVYAGSAVTGAGVDGLVEGIRELLPVDRGDTRGPLSGRVFKVERGEGGERIAYVRLFSGELRAREHVPVAGTPHKVTGLAVFDRGTAVRRTVARAGQIATLRGLPTVRIGDVVGHEPDGRPYGRVFAAPSLESVVTPACPDGAGALHAALAQLAEQDPLIGLRRDPDGGALSISLYGEVQKEVLAATLAEEYGIEVSFRETTPICVERVTGTGAACEVLDHEGNPFLATVGLRVEPAPAGSGVLFRREVELGSLPLGYMRAVEETVHVTLRQGLAGWQVPDCTVTMTHSGFCSIRSTAGEFRALTPLVLMSALRRAGTVVHEPVHRFRLEFAQDAYPAVALALARHGALPGTPVPRGDAYVVEGHLPADRVHGLERELPELTSGTGVLETAFDHHRPARTVRVRERTDHNPLHREEYLLHAHRRM</sequence>
<dbReference type="SUPFAM" id="SSF54980">
    <property type="entry name" value="EF-G C-terminal domain-like"/>
    <property type="match status" value="2"/>
</dbReference>
<dbReference type="PROSITE" id="PS00301">
    <property type="entry name" value="G_TR_1"/>
    <property type="match status" value="1"/>
</dbReference>
<dbReference type="SUPFAM" id="SSF54211">
    <property type="entry name" value="Ribosomal protein S5 domain 2-like"/>
    <property type="match status" value="1"/>
</dbReference>
<feature type="domain" description="Tr-type G" evidence="4">
    <location>
        <begin position="5"/>
        <end position="260"/>
    </location>
</feature>
<dbReference type="InterPro" id="IPR000640">
    <property type="entry name" value="EFG_V-like"/>
</dbReference>
<dbReference type="SMART" id="SM00889">
    <property type="entry name" value="EFG_IV"/>
    <property type="match status" value="1"/>
</dbReference>
<comment type="caution">
    <text evidence="5">The sequence shown here is derived from an EMBL/GenBank/DDBJ whole genome shotgun (WGS) entry which is preliminary data.</text>
</comment>
<dbReference type="InterPro" id="IPR009000">
    <property type="entry name" value="Transl_B-barrel_sf"/>
</dbReference>
<dbReference type="InterPro" id="IPR005517">
    <property type="entry name" value="Transl_elong_EFG/EF2_IV"/>
</dbReference>
<keyword evidence="1" id="KW-0547">Nucleotide-binding</keyword>
<dbReference type="InterPro" id="IPR020568">
    <property type="entry name" value="Ribosomal_Su5_D2-typ_SF"/>
</dbReference>
<dbReference type="SUPFAM" id="SSF52540">
    <property type="entry name" value="P-loop containing nucleoside triphosphate hydrolases"/>
    <property type="match status" value="1"/>
</dbReference>
<dbReference type="PRINTS" id="PR00315">
    <property type="entry name" value="ELONGATNFCT"/>
</dbReference>
<dbReference type="PANTHER" id="PTHR43261:SF1">
    <property type="entry name" value="RIBOSOME-RELEASING FACTOR 2, MITOCHONDRIAL"/>
    <property type="match status" value="1"/>
</dbReference>
<evidence type="ECO:0000313" key="5">
    <source>
        <dbReference type="EMBL" id="GAA0300518.1"/>
    </source>
</evidence>
<dbReference type="Gene3D" id="3.30.230.10">
    <property type="match status" value="1"/>
</dbReference>
<accession>A0ABN0VHE0</accession>
<dbReference type="Pfam" id="PF14492">
    <property type="entry name" value="EFG_III"/>
    <property type="match status" value="1"/>
</dbReference>
<evidence type="ECO:0000259" key="4">
    <source>
        <dbReference type="PROSITE" id="PS51722"/>
    </source>
</evidence>
<dbReference type="InterPro" id="IPR031157">
    <property type="entry name" value="G_TR_CS"/>
</dbReference>
<dbReference type="Gene3D" id="3.30.70.870">
    <property type="entry name" value="Elongation Factor G (Translational Gtpase), domain 3"/>
    <property type="match status" value="1"/>
</dbReference>
<protein>
    <submittedName>
        <fullName evidence="5">TetM/TetW/TetO/TetS family tetracycline resistance ribosomal protection protein</fullName>
    </submittedName>
</protein>